<reference evidence="3" key="3">
    <citation type="submission" date="2020-05" db="UniProtKB">
        <authorList>
            <consortium name="EnsemblMetazoa"/>
        </authorList>
    </citation>
    <scope>IDENTIFICATION</scope>
    <source>
        <strain evidence="3">USDA</strain>
    </source>
</reference>
<evidence type="ECO:0000313" key="3">
    <source>
        <dbReference type="EnsemblMetazoa" id="PHUM580200-PA"/>
    </source>
</evidence>
<dbReference type="InParanoid" id="E0W1W7"/>
<dbReference type="AlphaFoldDB" id="E0W1W7"/>
<feature type="compositionally biased region" description="Low complexity" evidence="1">
    <location>
        <begin position="113"/>
        <end position="127"/>
    </location>
</feature>
<dbReference type="RefSeq" id="XP_002432299.1">
    <property type="nucleotide sequence ID" value="XM_002432254.1"/>
</dbReference>
<feature type="compositionally biased region" description="Polar residues" evidence="1">
    <location>
        <begin position="433"/>
        <end position="442"/>
    </location>
</feature>
<dbReference type="EMBL" id="DS235873">
    <property type="protein sequence ID" value="EEB19561.1"/>
    <property type="molecule type" value="Genomic_DNA"/>
</dbReference>
<dbReference type="HOGENOM" id="CLU_315538_0_0_1"/>
<evidence type="ECO:0000313" key="4">
    <source>
        <dbReference type="Proteomes" id="UP000009046"/>
    </source>
</evidence>
<proteinExistence type="predicted"/>
<reference evidence="2" key="2">
    <citation type="submission" date="2007-04" db="EMBL/GenBank/DDBJ databases">
        <title>The genome of the human body louse.</title>
        <authorList>
            <consortium name="The Human Body Louse Genome Consortium"/>
            <person name="Kirkness E."/>
            <person name="Walenz B."/>
            <person name="Hass B."/>
            <person name="Bruggner R."/>
            <person name="Strausberg R."/>
        </authorList>
    </citation>
    <scope>NUCLEOTIDE SEQUENCE</scope>
    <source>
        <strain evidence="2">USDA</strain>
    </source>
</reference>
<dbReference type="EMBL" id="AAZO01007059">
    <property type="status" value="NOT_ANNOTATED_CDS"/>
    <property type="molecule type" value="Genomic_DNA"/>
</dbReference>
<name>E0W1W7_PEDHC</name>
<feature type="region of interest" description="Disordered" evidence="1">
    <location>
        <begin position="259"/>
        <end position="283"/>
    </location>
</feature>
<dbReference type="EnsemblMetazoa" id="PHUM580200-RA">
    <property type="protein sequence ID" value="PHUM580200-PA"/>
    <property type="gene ID" value="PHUM580200"/>
</dbReference>
<feature type="region of interest" description="Disordered" evidence="1">
    <location>
        <begin position="98"/>
        <end position="175"/>
    </location>
</feature>
<dbReference type="GeneID" id="8232231"/>
<feature type="compositionally biased region" description="Basic and acidic residues" evidence="1">
    <location>
        <begin position="712"/>
        <end position="721"/>
    </location>
</feature>
<accession>E0W1W7</accession>
<evidence type="ECO:0000256" key="1">
    <source>
        <dbReference type="SAM" id="MobiDB-lite"/>
    </source>
</evidence>
<feature type="compositionally biased region" description="Acidic residues" evidence="1">
    <location>
        <begin position="590"/>
        <end position="608"/>
    </location>
</feature>
<feature type="compositionally biased region" description="Basic and acidic residues" evidence="1">
    <location>
        <begin position="137"/>
        <end position="156"/>
    </location>
</feature>
<feature type="compositionally biased region" description="Low complexity" evidence="1">
    <location>
        <begin position="15"/>
        <end position="25"/>
    </location>
</feature>
<keyword evidence="4" id="KW-1185">Reference proteome</keyword>
<feature type="compositionally biased region" description="Basic and acidic residues" evidence="1">
    <location>
        <begin position="692"/>
        <end position="704"/>
    </location>
</feature>
<feature type="region of interest" description="Disordered" evidence="1">
    <location>
        <begin position="322"/>
        <end position="351"/>
    </location>
</feature>
<feature type="compositionally biased region" description="Basic and acidic residues" evidence="1">
    <location>
        <begin position="1"/>
        <end position="11"/>
    </location>
</feature>
<feature type="region of interest" description="Disordered" evidence="1">
    <location>
        <begin position="424"/>
        <end position="446"/>
    </location>
</feature>
<protein>
    <submittedName>
        <fullName evidence="2 3">Uncharacterized protein</fullName>
    </submittedName>
</protein>
<gene>
    <name evidence="3" type="primary">8232231</name>
    <name evidence="2" type="ORF">Phum_PHUM580200</name>
</gene>
<dbReference type="VEuPathDB" id="VectorBase:PHUM580200"/>
<dbReference type="Proteomes" id="UP000009046">
    <property type="component" value="Unassembled WGS sequence"/>
</dbReference>
<evidence type="ECO:0000313" key="2">
    <source>
        <dbReference type="EMBL" id="EEB19561.1"/>
    </source>
</evidence>
<feature type="region of interest" description="Disordered" evidence="1">
    <location>
        <begin position="690"/>
        <end position="721"/>
    </location>
</feature>
<dbReference type="KEGG" id="phu:Phum_PHUM580200"/>
<reference evidence="2" key="1">
    <citation type="submission" date="2007-04" db="EMBL/GenBank/DDBJ databases">
        <title>Annotation of Pediculus humanus corporis strain USDA.</title>
        <authorList>
            <person name="Kirkness E."/>
            <person name="Hannick L."/>
            <person name="Hass B."/>
            <person name="Bruggner R."/>
            <person name="Lawson D."/>
            <person name="Bidwell S."/>
            <person name="Joardar V."/>
            <person name="Caler E."/>
            <person name="Walenz B."/>
            <person name="Inman J."/>
            <person name="Schobel S."/>
            <person name="Galinsky K."/>
            <person name="Amedeo P."/>
            <person name="Strausberg R."/>
        </authorList>
    </citation>
    <scope>NUCLEOTIDE SEQUENCE</scope>
    <source>
        <strain evidence="2">USDA</strain>
    </source>
</reference>
<feature type="region of interest" description="Disordered" evidence="1">
    <location>
        <begin position="1"/>
        <end position="59"/>
    </location>
</feature>
<organism>
    <name type="scientific">Pediculus humanus subsp. corporis</name>
    <name type="common">Body louse</name>
    <dbReference type="NCBI Taxonomy" id="121224"/>
    <lineage>
        <taxon>Eukaryota</taxon>
        <taxon>Metazoa</taxon>
        <taxon>Ecdysozoa</taxon>
        <taxon>Arthropoda</taxon>
        <taxon>Hexapoda</taxon>
        <taxon>Insecta</taxon>
        <taxon>Pterygota</taxon>
        <taxon>Neoptera</taxon>
        <taxon>Paraneoptera</taxon>
        <taxon>Psocodea</taxon>
        <taxon>Troctomorpha</taxon>
        <taxon>Phthiraptera</taxon>
        <taxon>Anoplura</taxon>
        <taxon>Pediculidae</taxon>
        <taxon>Pediculus</taxon>
    </lineage>
</organism>
<sequence>MDEIDFSREKSVLLSSSSSSSSDSSENCEVCGSYHTPLNSPPKSAEDEGIFLTPLNESPVKEPENLIMYTSHVRLKNSTSSLSDISCDHHLIPDQKIQHPKQDSYFLLPPPHSSSSRKSTSSNNKPSESLHSSPMRGNDDSEERYSVQFDEGKNPEKIQSSTVRIQLFPKKPTGNSLEPYPYLQLHSFRPIGASGDDGTECKEIFDADEEEEEEREQETEHVLKKYTKSPEFLQLKDTVNADEINDKVNEVKKMLQSYPPPVVEPSPLKDIINTPKMKNSLGNNSVMTDRKHDQLMNQTRKPLCYSNALSISTPENLYGTVRETGSKRSKGSSNLFSHHRKSSLDSLSTDTENRKNSLEEFYNRYKCPFFKNDEGGNFYVSKAYISPDKNLIGKFSVEIPDVVADDDDENVGKWEKNANAAAENYKMEESDSSNKNLNVINPSSSDIKEKSSSLKNLLNFDSVPMKDVNSSGKSSESSYDLSKLKKPSSRLVDLLEYCKKNPKGKPCVVVSPSKPFSYTALSPEEITPDNSFKNLPANFDRLHDSRDDFKIPLSSVPFTPVTSRERMKNFGCCVKQKKDSSFMPLKNDIEYENEGGGGEEDEDGDNEDVSCSQSVKKIFSSEHKGNYSWMKSKGKGGGGDKEGGKRKMKQAKSSSTDDEKNKQKVYRLDQSYCDVLNQLHDDMLLKQRSKGPKKEIGRMCRSDPPHANTSKDGMKFPGGEETKTIFCDTRKNSGIESYYDFNVKSEPDPFAEYLEFEREPYSKRPVVVATATAAAAAPPKEKGKLERMESFYDNKISNGGVKLERLESLYENHNKKTSKSEEKFCPVESHPVKPEILLGVPYFPDRELGEEKNNLPKPLMTYLPSEWWPVVDAPKSDLAWNQNHTFEESDCITKKNGRKASPLAADRLRTLFLFLIDDSKPKDDFK</sequence>
<feature type="region of interest" description="Disordered" evidence="1">
    <location>
        <begin position="584"/>
        <end position="612"/>
    </location>
</feature>
<feature type="region of interest" description="Disordered" evidence="1">
    <location>
        <begin position="626"/>
        <end position="663"/>
    </location>
</feature>
<dbReference type="CTD" id="8232231"/>